<dbReference type="OrthoDB" id="4458428at2"/>
<evidence type="ECO:0000256" key="2">
    <source>
        <dbReference type="ARBA" id="ARBA00022692"/>
    </source>
</evidence>
<keyword evidence="3 6" id="KW-1133">Transmembrane helix</keyword>
<dbReference type="GO" id="GO:0016020">
    <property type="term" value="C:membrane"/>
    <property type="evidence" value="ECO:0007669"/>
    <property type="project" value="UniProtKB-SubCell"/>
</dbReference>
<dbReference type="Proteomes" id="UP000198953">
    <property type="component" value="Unassembled WGS sequence"/>
</dbReference>
<reference evidence="8 9" key="1">
    <citation type="submission" date="2016-10" db="EMBL/GenBank/DDBJ databases">
        <authorList>
            <person name="de Groot N.N."/>
        </authorList>
    </citation>
    <scope>NUCLEOTIDE SEQUENCE [LARGE SCALE GENOMIC DNA]</scope>
    <source>
        <strain evidence="8 9">DSM 43357</strain>
    </source>
</reference>
<sequence length="405" mass="43497">MESGERRGRRPGRSPLERIAAGMRLALDQLRTLGPGGWLQMEKEAFVQTAKVTGACLIAWWLAAAVLRVELPVLAPIGVLLTVSATAYSTVVRAVQQVGAVIVGVTAASGLTWLLGPNSLTLAVLVVAGLVLTRLLTLPAQNVQIPITALLVFALGNTYGLERLIDLLLGAGLGIAANLLVFPPRYVEQAAGEVCALSEEMSGLCDDMAQGLRGAWNEDQARDWLDRARALAHRLESTRDAADQASESVRLSLRRHRYKPRLRQVAEAATCVDHACQQVRGIARGLVDLVAGARGLPGEAAAALPEPLSRELEAVSRVFAAFARIQAGGDGADDEEQLRELRAALHAGETFQHQLAGALDPADQEELWSLYGALLDDCARIRHEFDPAGPHRAAYPRPQQEAEPR</sequence>
<evidence type="ECO:0000256" key="6">
    <source>
        <dbReference type="SAM" id="Phobius"/>
    </source>
</evidence>
<feature type="domain" description="Integral membrane bound transporter" evidence="7">
    <location>
        <begin position="60"/>
        <end position="176"/>
    </location>
</feature>
<evidence type="ECO:0000256" key="3">
    <source>
        <dbReference type="ARBA" id="ARBA00022989"/>
    </source>
</evidence>
<evidence type="ECO:0000259" key="7">
    <source>
        <dbReference type="Pfam" id="PF13515"/>
    </source>
</evidence>
<name>A0A1H8G5D8_9ACTN</name>
<evidence type="ECO:0000256" key="1">
    <source>
        <dbReference type="ARBA" id="ARBA00004141"/>
    </source>
</evidence>
<feature type="region of interest" description="Disordered" evidence="5">
    <location>
        <begin position="386"/>
        <end position="405"/>
    </location>
</feature>
<feature type="transmembrane region" description="Helical" evidence="6">
    <location>
        <begin position="167"/>
        <end position="187"/>
    </location>
</feature>
<gene>
    <name evidence="8" type="ORF">SAMN05660976_07431</name>
</gene>
<keyword evidence="2 6" id="KW-0812">Transmembrane</keyword>
<protein>
    <submittedName>
        <fullName evidence="8">Aromatic acid exporter family member 1</fullName>
    </submittedName>
</protein>
<dbReference type="EMBL" id="FOBF01000026">
    <property type="protein sequence ID" value="SEN39236.1"/>
    <property type="molecule type" value="Genomic_DNA"/>
</dbReference>
<evidence type="ECO:0000313" key="8">
    <source>
        <dbReference type="EMBL" id="SEN39236.1"/>
    </source>
</evidence>
<keyword evidence="9" id="KW-1185">Reference proteome</keyword>
<dbReference type="AlphaFoldDB" id="A0A1H8G5D8"/>
<dbReference type="Pfam" id="PF13515">
    <property type="entry name" value="FUSC_2"/>
    <property type="match status" value="1"/>
</dbReference>
<feature type="transmembrane region" description="Helical" evidence="6">
    <location>
        <begin position="98"/>
        <end position="116"/>
    </location>
</feature>
<comment type="subcellular location">
    <subcellularLocation>
        <location evidence="1">Membrane</location>
        <topology evidence="1">Multi-pass membrane protein</topology>
    </subcellularLocation>
</comment>
<accession>A0A1H8G5D8</accession>
<proteinExistence type="predicted"/>
<feature type="transmembrane region" description="Helical" evidence="6">
    <location>
        <begin position="122"/>
        <end position="155"/>
    </location>
</feature>
<organism evidence="8 9">
    <name type="scientific">Nonomuraea pusilla</name>
    <dbReference type="NCBI Taxonomy" id="46177"/>
    <lineage>
        <taxon>Bacteria</taxon>
        <taxon>Bacillati</taxon>
        <taxon>Actinomycetota</taxon>
        <taxon>Actinomycetes</taxon>
        <taxon>Streptosporangiales</taxon>
        <taxon>Streptosporangiaceae</taxon>
        <taxon>Nonomuraea</taxon>
    </lineage>
</organism>
<dbReference type="RefSeq" id="WP_055504944.1">
    <property type="nucleotide sequence ID" value="NZ_BBZG01000002.1"/>
</dbReference>
<dbReference type="InterPro" id="IPR049453">
    <property type="entry name" value="Memb_transporter_dom"/>
</dbReference>
<keyword evidence="4 6" id="KW-0472">Membrane</keyword>
<evidence type="ECO:0000256" key="4">
    <source>
        <dbReference type="ARBA" id="ARBA00023136"/>
    </source>
</evidence>
<evidence type="ECO:0000256" key="5">
    <source>
        <dbReference type="SAM" id="MobiDB-lite"/>
    </source>
</evidence>
<evidence type="ECO:0000313" key="9">
    <source>
        <dbReference type="Proteomes" id="UP000198953"/>
    </source>
</evidence>